<dbReference type="Proteomes" id="UP001501676">
    <property type="component" value="Unassembled WGS sequence"/>
</dbReference>
<name>A0ABP6SWM1_9ACTN</name>
<evidence type="ECO:0000313" key="2">
    <source>
        <dbReference type="Proteomes" id="UP001501676"/>
    </source>
</evidence>
<evidence type="ECO:0000313" key="1">
    <source>
        <dbReference type="EMBL" id="GAA3386324.1"/>
    </source>
</evidence>
<organism evidence="1 2">
    <name type="scientific">Cryptosporangium minutisporangium</name>
    <dbReference type="NCBI Taxonomy" id="113569"/>
    <lineage>
        <taxon>Bacteria</taxon>
        <taxon>Bacillati</taxon>
        <taxon>Actinomycetota</taxon>
        <taxon>Actinomycetes</taxon>
        <taxon>Cryptosporangiales</taxon>
        <taxon>Cryptosporangiaceae</taxon>
        <taxon>Cryptosporangium</taxon>
    </lineage>
</organism>
<sequence>MLSRQARPIGLPGSALIDGRTYDLAVLCTGNKETTLGGLAPELFDPFVTHGVPVAQQHYELPVYRVGPHARLPFTAEERDDGLADMPSNAVSMWRTGPLTAALAASLPPVTAGPVT</sequence>
<proteinExistence type="predicted"/>
<comment type="caution">
    <text evidence="1">The sequence shown here is derived from an EMBL/GenBank/DDBJ whole genome shotgun (WGS) entry which is preliminary data.</text>
</comment>
<reference evidence="2" key="1">
    <citation type="journal article" date="2019" name="Int. J. Syst. Evol. Microbiol.">
        <title>The Global Catalogue of Microorganisms (GCM) 10K type strain sequencing project: providing services to taxonomists for standard genome sequencing and annotation.</title>
        <authorList>
            <consortium name="The Broad Institute Genomics Platform"/>
            <consortium name="The Broad Institute Genome Sequencing Center for Infectious Disease"/>
            <person name="Wu L."/>
            <person name="Ma J."/>
        </authorList>
    </citation>
    <scope>NUCLEOTIDE SEQUENCE [LARGE SCALE GENOMIC DNA]</scope>
    <source>
        <strain evidence="2">JCM 9458</strain>
    </source>
</reference>
<dbReference type="RefSeq" id="WP_345728051.1">
    <property type="nucleotide sequence ID" value="NZ_BAAAYN010000015.1"/>
</dbReference>
<keyword evidence="2" id="KW-1185">Reference proteome</keyword>
<protein>
    <submittedName>
        <fullName evidence="1">Uncharacterized protein</fullName>
    </submittedName>
</protein>
<dbReference type="EMBL" id="BAAAYN010000015">
    <property type="protein sequence ID" value="GAA3386324.1"/>
    <property type="molecule type" value="Genomic_DNA"/>
</dbReference>
<gene>
    <name evidence="1" type="ORF">GCM10020369_23200</name>
</gene>
<accession>A0ABP6SWM1</accession>